<dbReference type="EMBL" id="BMOE01000001">
    <property type="protein sequence ID" value="GGJ63758.1"/>
    <property type="molecule type" value="Genomic_DNA"/>
</dbReference>
<dbReference type="InterPro" id="IPR043519">
    <property type="entry name" value="NT_sf"/>
</dbReference>
<sequence length="218" mass="24016">MQDTPGVLGVLWCGSAARGEADRHSDLDFLALVSGETRWRESFAVLGTPAEAFYNPAAQLRHDVRDGDASTLFMLAEGRVMTPHPVLSELQTAARERLHAGRPPEPLTPFTRHVLVDAVWEARATQDTPLHALVALDTTRRLVRALYAQRGWWDTKPRQWLPDLSGRDPAASDLLSRVLTATRDAERQAALEALAVRVTADLNWVESATDPAPVPPHP</sequence>
<dbReference type="Proteomes" id="UP000635726">
    <property type="component" value="Unassembled WGS sequence"/>
</dbReference>
<gene>
    <name evidence="1" type="ORF">GCM10008939_04570</name>
</gene>
<dbReference type="Gene3D" id="3.30.460.10">
    <property type="entry name" value="Beta Polymerase, domain 2"/>
    <property type="match status" value="1"/>
</dbReference>
<reference evidence="1" key="1">
    <citation type="journal article" date="2014" name="Int. J. Syst. Evol. Microbiol.">
        <title>Complete genome sequence of Corynebacterium casei LMG S-19264T (=DSM 44701T), isolated from a smear-ripened cheese.</title>
        <authorList>
            <consortium name="US DOE Joint Genome Institute (JGI-PGF)"/>
            <person name="Walter F."/>
            <person name="Albersmeier A."/>
            <person name="Kalinowski J."/>
            <person name="Ruckert C."/>
        </authorList>
    </citation>
    <scope>NUCLEOTIDE SEQUENCE</scope>
    <source>
        <strain evidence="1">JCM 14371</strain>
    </source>
</reference>
<reference evidence="1" key="2">
    <citation type="submission" date="2020-09" db="EMBL/GenBank/DDBJ databases">
        <authorList>
            <person name="Sun Q."/>
            <person name="Ohkuma M."/>
        </authorList>
    </citation>
    <scope>NUCLEOTIDE SEQUENCE</scope>
    <source>
        <strain evidence="1">JCM 14371</strain>
    </source>
</reference>
<organism evidence="1 2">
    <name type="scientific">Deinococcus aquiradiocola</name>
    <dbReference type="NCBI Taxonomy" id="393059"/>
    <lineage>
        <taxon>Bacteria</taxon>
        <taxon>Thermotogati</taxon>
        <taxon>Deinococcota</taxon>
        <taxon>Deinococci</taxon>
        <taxon>Deinococcales</taxon>
        <taxon>Deinococcaceae</taxon>
        <taxon>Deinococcus</taxon>
    </lineage>
</organism>
<evidence type="ECO:0000313" key="1">
    <source>
        <dbReference type="EMBL" id="GGJ63758.1"/>
    </source>
</evidence>
<dbReference type="SUPFAM" id="SSF81301">
    <property type="entry name" value="Nucleotidyltransferase"/>
    <property type="match status" value="1"/>
</dbReference>
<comment type="caution">
    <text evidence="1">The sequence shown here is derived from an EMBL/GenBank/DDBJ whole genome shotgun (WGS) entry which is preliminary data.</text>
</comment>
<protein>
    <recommendedName>
        <fullName evidence="3">Nucleotidyltransferase domain-containing protein</fullName>
    </recommendedName>
</protein>
<proteinExistence type="predicted"/>
<accession>A0A917P6D2</accession>
<keyword evidence="2" id="KW-1185">Reference proteome</keyword>
<dbReference type="AlphaFoldDB" id="A0A917P6D2"/>
<name>A0A917P6D2_9DEIO</name>
<evidence type="ECO:0008006" key="3">
    <source>
        <dbReference type="Google" id="ProtNLM"/>
    </source>
</evidence>
<dbReference type="RefSeq" id="WP_188960586.1">
    <property type="nucleotide sequence ID" value="NZ_BMOE01000001.1"/>
</dbReference>
<dbReference type="CDD" id="cd05403">
    <property type="entry name" value="NT_KNTase_like"/>
    <property type="match status" value="1"/>
</dbReference>
<evidence type="ECO:0000313" key="2">
    <source>
        <dbReference type="Proteomes" id="UP000635726"/>
    </source>
</evidence>